<proteinExistence type="predicted"/>
<organism evidence="2 3">
    <name type="scientific">Microbulbifer okhotskensis</name>
    <dbReference type="NCBI Taxonomy" id="2926617"/>
    <lineage>
        <taxon>Bacteria</taxon>
        <taxon>Pseudomonadati</taxon>
        <taxon>Pseudomonadota</taxon>
        <taxon>Gammaproteobacteria</taxon>
        <taxon>Cellvibrionales</taxon>
        <taxon>Microbulbiferaceae</taxon>
        <taxon>Microbulbifer</taxon>
    </lineage>
</organism>
<protein>
    <submittedName>
        <fullName evidence="2">DUF1593 domain-containing protein</fullName>
    </submittedName>
</protein>
<comment type="caution">
    <text evidence="2">The sequence shown here is derived from an EMBL/GenBank/DDBJ whole genome shotgun (WGS) entry which is preliminary data.</text>
</comment>
<dbReference type="InterPro" id="IPR011483">
    <property type="entry name" value="Sde182_NH-like"/>
</dbReference>
<dbReference type="AlphaFoldDB" id="A0A9X2ERU7"/>
<dbReference type="Pfam" id="PF07632">
    <property type="entry name" value="Sde182_NH-like"/>
    <property type="match status" value="1"/>
</dbReference>
<gene>
    <name evidence="2" type="ORF">MO867_23310</name>
</gene>
<feature type="domain" description="Cellulose-binding Sde182 nucleoside hydrolase-like" evidence="1">
    <location>
        <begin position="2"/>
        <end position="72"/>
    </location>
</feature>
<dbReference type="InterPro" id="IPR036452">
    <property type="entry name" value="Ribo_hydro-like"/>
</dbReference>
<dbReference type="RefSeq" id="WP_252473546.1">
    <property type="nucleotide sequence ID" value="NZ_JALBWM010000574.1"/>
</dbReference>
<keyword evidence="3" id="KW-1185">Reference proteome</keyword>
<sequence>AKVQPNLLKHEAGYPEAADLSALISQGIPKYGMEGVGVGMDSEGSDWIITELEAEDERPLWISTWGGVNTLA</sequence>
<name>A0A9X2ERU7_9GAMM</name>
<reference evidence="2" key="1">
    <citation type="journal article" date="2022" name="Arch. Microbiol.">
        <title>Microbulbifer okhotskensis sp. nov., isolated from a deep bottom sediment of the Okhotsk Sea.</title>
        <authorList>
            <person name="Romanenko L."/>
            <person name="Kurilenko V."/>
            <person name="Otstavnykh N."/>
            <person name="Velansky P."/>
            <person name="Isaeva M."/>
            <person name="Mikhailov V."/>
        </authorList>
    </citation>
    <scope>NUCLEOTIDE SEQUENCE</scope>
    <source>
        <strain evidence="2">OS29</strain>
    </source>
</reference>
<feature type="non-terminal residue" evidence="2">
    <location>
        <position position="1"/>
    </location>
</feature>
<accession>A0A9X2ERU7</accession>
<feature type="non-terminal residue" evidence="2">
    <location>
        <position position="72"/>
    </location>
</feature>
<dbReference type="Gene3D" id="3.90.245.10">
    <property type="entry name" value="Ribonucleoside hydrolase-like"/>
    <property type="match status" value="1"/>
</dbReference>
<dbReference type="GO" id="GO:0016799">
    <property type="term" value="F:hydrolase activity, hydrolyzing N-glycosyl compounds"/>
    <property type="evidence" value="ECO:0007669"/>
    <property type="project" value="InterPro"/>
</dbReference>
<dbReference type="Proteomes" id="UP001139028">
    <property type="component" value="Unassembled WGS sequence"/>
</dbReference>
<evidence type="ECO:0000313" key="3">
    <source>
        <dbReference type="Proteomes" id="UP001139028"/>
    </source>
</evidence>
<dbReference type="EMBL" id="JALBWM010000574">
    <property type="protein sequence ID" value="MCO1337252.1"/>
    <property type="molecule type" value="Genomic_DNA"/>
</dbReference>
<evidence type="ECO:0000313" key="2">
    <source>
        <dbReference type="EMBL" id="MCO1337252.1"/>
    </source>
</evidence>
<evidence type="ECO:0000259" key="1">
    <source>
        <dbReference type="Pfam" id="PF07632"/>
    </source>
</evidence>